<keyword evidence="2" id="KW-0285">Flavoprotein</keyword>
<comment type="similarity">
    <text evidence="1">Belongs to the class-I pyridine nucleotide-disulfide oxidoreductase family.</text>
</comment>
<dbReference type="PRINTS" id="PR00368">
    <property type="entry name" value="FADPNR"/>
</dbReference>
<dbReference type="Pfam" id="PF02852">
    <property type="entry name" value="Pyr_redox_dim"/>
    <property type="match status" value="1"/>
</dbReference>
<evidence type="ECO:0000256" key="4">
    <source>
        <dbReference type="ARBA" id="ARBA00023002"/>
    </source>
</evidence>
<keyword evidence="6" id="KW-0520">NAD</keyword>
<keyword evidence="11" id="KW-1185">Reference proteome</keyword>
<dbReference type="InterPro" id="IPR004099">
    <property type="entry name" value="Pyr_nucl-diS_OxRdtase_dimer"/>
</dbReference>
<dbReference type="SUPFAM" id="SSF55424">
    <property type="entry name" value="FAD/NAD-linked reductases, dimerisation (C-terminal) domain"/>
    <property type="match status" value="1"/>
</dbReference>
<reference evidence="10 11" key="1">
    <citation type="submission" date="2018-12" db="EMBL/GenBank/DDBJ databases">
        <title>Sequencing of bacterial isolates from soil warming experiment in Harvard Forest, Massachusetts, USA.</title>
        <authorList>
            <person name="Deangelis K."/>
        </authorList>
    </citation>
    <scope>NUCLEOTIDE SEQUENCE [LARGE SCALE GENOMIC DNA]</scope>
    <source>
        <strain evidence="10 11">EB153</strain>
    </source>
</reference>
<evidence type="ECO:0000313" key="10">
    <source>
        <dbReference type="EMBL" id="RSL15227.1"/>
    </source>
</evidence>
<feature type="disulfide bond" description="Redox-active" evidence="7">
    <location>
        <begin position="44"/>
        <end position="49"/>
    </location>
</feature>
<dbReference type="PANTHER" id="PTHR43014:SF2">
    <property type="entry name" value="MERCURIC REDUCTASE"/>
    <property type="match status" value="1"/>
</dbReference>
<dbReference type="AlphaFoldDB" id="A0A3R9P7G9"/>
<dbReference type="Pfam" id="PF07992">
    <property type="entry name" value="Pyr_redox_2"/>
    <property type="match status" value="1"/>
</dbReference>
<feature type="domain" description="FAD/NAD(P)-binding" evidence="9">
    <location>
        <begin position="8"/>
        <end position="325"/>
    </location>
</feature>
<keyword evidence="4" id="KW-0560">Oxidoreductase</keyword>
<dbReference type="InterPro" id="IPR023753">
    <property type="entry name" value="FAD/NAD-binding_dom"/>
</dbReference>
<dbReference type="PRINTS" id="PR00411">
    <property type="entry name" value="PNDRDTASEI"/>
</dbReference>
<evidence type="ECO:0000256" key="3">
    <source>
        <dbReference type="ARBA" id="ARBA00022827"/>
    </source>
</evidence>
<evidence type="ECO:0000256" key="1">
    <source>
        <dbReference type="ARBA" id="ARBA00007532"/>
    </source>
</evidence>
<keyword evidence="10" id="KW-0670">Pyruvate</keyword>
<dbReference type="Gene3D" id="3.30.390.30">
    <property type="match status" value="1"/>
</dbReference>
<dbReference type="PANTHER" id="PTHR43014">
    <property type="entry name" value="MERCURIC REDUCTASE"/>
    <property type="match status" value="1"/>
</dbReference>
<dbReference type="InterPro" id="IPR036188">
    <property type="entry name" value="FAD/NAD-bd_sf"/>
</dbReference>
<evidence type="ECO:0000256" key="5">
    <source>
        <dbReference type="PIRSR" id="PIRSR000350-2"/>
    </source>
</evidence>
<keyword evidence="3 6" id="KW-0274">FAD</keyword>
<feature type="domain" description="Pyridine nucleotide-disulphide oxidoreductase dimerisation" evidence="8">
    <location>
        <begin position="349"/>
        <end position="456"/>
    </location>
</feature>
<evidence type="ECO:0000313" key="11">
    <source>
        <dbReference type="Proteomes" id="UP000269669"/>
    </source>
</evidence>
<dbReference type="GO" id="GO:0050660">
    <property type="term" value="F:flavin adenine dinucleotide binding"/>
    <property type="evidence" value="ECO:0007669"/>
    <property type="project" value="TreeGrafter"/>
</dbReference>
<dbReference type="InterPro" id="IPR001100">
    <property type="entry name" value="Pyr_nuc-diS_OxRdtase"/>
</dbReference>
<dbReference type="GO" id="GO:0003955">
    <property type="term" value="F:NAD(P)H dehydrogenase (quinone) activity"/>
    <property type="evidence" value="ECO:0007669"/>
    <property type="project" value="TreeGrafter"/>
</dbReference>
<protein>
    <submittedName>
        <fullName evidence="10">Pyruvate/2-oxoglutarate dehydrogenase complex dihydrolipoamide dehydrogenase (E3) component</fullName>
    </submittedName>
</protein>
<comment type="cofactor">
    <cofactor evidence="6">
        <name>FAD</name>
        <dbReference type="ChEBI" id="CHEBI:57692"/>
    </cofactor>
    <text evidence="6">Binds 1 FAD per subunit.</text>
</comment>
<feature type="binding site" evidence="6">
    <location>
        <position position="53"/>
    </location>
    <ligand>
        <name>FAD</name>
        <dbReference type="ChEBI" id="CHEBI:57692"/>
    </ligand>
</feature>
<dbReference type="EMBL" id="RSDW01000001">
    <property type="protein sequence ID" value="RSL15227.1"/>
    <property type="molecule type" value="Genomic_DNA"/>
</dbReference>
<feature type="active site" description="Proton acceptor" evidence="5">
    <location>
        <position position="447"/>
    </location>
</feature>
<sequence length="464" mass="50167">MPESTDFDAIIIGSGQGGNPLAGALSNKGKRTAVIERAEVGGTCVNTGCTPTKTMVASAEVAYLARRGNDYGVHTGEISVDMAIVRERKRNIVKQWREGSENGLKRAQLVELIRGQASFVGPKQINVRLNEGGERTLTANWIFLNTGLSTSKPPLTGLDTVPWLDNASIMELDTVPQHLIVLGGGYVGLEFAQMFQRFGSRVTVIQRDHQLLPAEDTDVADEITKFLCEDGMEILLNASAESVSSSGKAITLTVQQDGATKIIEGSHLLIATGRHPNTADLNLPAAGITTDKHGFIPTNDKLETTVPGIYVIGDVKGGPAFTHISYDDFRIHRDNLLEGRSASIANRVIPYCVFLDPQLGRVGLNEKEAAQQGKKVRIARIPMTSVARAVETDRSRGFMKALVDPETDQILGAAILAEEGGEIMAMIQIAMMGKLKYTVLREGDFAHPTLSESLNTLFSNFQPD</sequence>
<dbReference type="PIRSF" id="PIRSF000350">
    <property type="entry name" value="Mercury_reductase_MerA"/>
    <property type="match status" value="1"/>
</dbReference>
<evidence type="ECO:0000259" key="9">
    <source>
        <dbReference type="Pfam" id="PF07992"/>
    </source>
</evidence>
<proteinExistence type="inferred from homology"/>
<feature type="binding site" evidence="6">
    <location>
        <position position="273"/>
    </location>
    <ligand>
        <name>NAD(+)</name>
        <dbReference type="ChEBI" id="CHEBI:57540"/>
    </ligand>
</feature>
<accession>A0A3R9P7G9</accession>
<dbReference type="InterPro" id="IPR016156">
    <property type="entry name" value="FAD/NAD-linked_Rdtase_dimer_sf"/>
</dbReference>
<feature type="binding site" evidence="6">
    <location>
        <begin position="183"/>
        <end position="190"/>
    </location>
    <ligand>
        <name>NAD(+)</name>
        <dbReference type="ChEBI" id="CHEBI:57540"/>
    </ligand>
</feature>
<evidence type="ECO:0000256" key="2">
    <source>
        <dbReference type="ARBA" id="ARBA00022630"/>
    </source>
</evidence>
<dbReference type="OrthoDB" id="9807946at2"/>
<comment type="caution">
    <text evidence="10">The sequence shown here is derived from an EMBL/GenBank/DDBJ whole genome shotgun (WGS) entry which is preliminary data.</text>
</comment>
<dbReference type="Gene3D" id="3.50.50.60">
    <property type="entry name" value="FAD/NAD(P)-binding domain"/>
    <property type="match status" value="2"/>
</dbReference>
<dbReference type="RefSeq" id="WP_125483991.1">
    <property type="nucleotide sequence ID" value="NZ_RSDW01000001.1"/>
</dbReference>
<organism evidence="10 11">
    <name type="scientific">Edaphobacter aggregans</name>
    <dbReference type="NCBI Taxonomy" id="570835"/>
    <lineage>
        <taxon>Bacteria</taxon>
        <taxon>Pseudomonadati</taxon>
        <taxon>Acidobacteriota</taxon>
        <taxon>Terriglobia</taxon>
        <taxon>Terriglobales</taxon>
        <taxon>Acidobacteriaceae</taxon>
        <taxon>Edaphobacter</taxon>
    </lineage>
</organism>
<dbReference type="SUPFAM" id="SSF51905">
    <property type="entry name" value="FAD/NAD(P)-binding domain"/>
    <property type="match status" value="1"/>
</dbReference>
<evidence type="ECO:0000256" key="7">
    <source>
        <dbReference type="PIRSR" id="PIRSR000350-4"/>
    </source>
</evidence>
<evidence type="ECO:0000256" key="6">
    <source>
        <dbReference type="PIRSR" id="PIRSR000350-3"/>
    </source>
</evidence>
<evidence type="ECO:0000259" key="8">
    <source>
        <dbReference type="Pfam" id="PF02852"/>
    </source>
</evidence>
<feature type="binding site" evidence="6">
    <location>
        <position position="314"/>
    </location>
    <ligand>
        <name>FAD</name>
        <dbReference type="ChEBI" id="CHEBI:57692"/>
    </ligand>
</feature>
<name>A0A3R9P7G9_9BACT</name>
<gene>
    <name evidence="10" type="ORF">EDE15_0708</name>
</gene>
<keyword evidence="6" id="KW-0547">Nucleotide-binding</keyword>
<dbReference type="FunFam" id="3.30.390.30:FF:000001">
    <property type="entry name" value="Dihydrolipoyl dehydrogenase"/>
    <property type="match status" value="1"/>
</dbReference>
<dbReference type="Proteomes" id="UP000269669">
    <property type="component" value="Unassembled WGS sequence"/>
</dbReference>